<dbReference type="FunFam" id="3.30.70.1430:FF:000001">
    <property type="entry name" value="Efflux pump membrane transporter"/>
    <property type="match status" value="1"/>
</dbReference>
<organism evidence="9 10">
    <name type="scientific">Pseudomonas oryzihabitans</name>
    <dbReference type="NCBI Taxonomy" id="47885"/>
    <lineage>
        <taxon>Bacteria</taxon>
        <taxon>Pseudomonadati</taxon>
        <taxon>Pseudomonadota</taxon>
        <taxon>Gammaproteobacteria</taxon>
        <taxon>Pseudomonadales</taxon>
        <taxon>Pseudomonadaceae</taxon>
        <taxon>Pseudomonas</taxon>
    </lineage>
</organism>
<dbReference type="FunFam" id="1.20.1640.10:FF:000001">
    <property type="entry name" value="Efflux pump membrane transporter"/>
    <property type="match status" value="1"/>
</dbReference>
<keyword evidence="5 8" id="KW-0812">Transmembrane</keyword>
<dbReference type="KEGG" id="por:APT59_11350"/>
<dbReference type="GO" id="GO:0042910">
    <property type="term" value="F:xenobiotic transmembrane transporter activity"/>
    <property type="evidence" value="ECO:0007669"/>
    <property type="project" value="TreeGrafter"/>
</dbReference>
<accession>A0A0U4WQC1</accession>
<keyword evidence="3" id="KW-1003">Cell membrane</keyword>
<feature type="transmembrane region" description="Helical" evidence="8">
    <location>
        <begin position="987"/>
        <end position="1013"/>
    </location>
</feature>
<evidence type="ECO:0000256" key="6">
    <source>
        <dbReference type="ARBA" id="ARBA00022989"/>
    </source>
</evidence>
<feature type="transmembrane region" description="Helical" evidence="8">
    <location>
        <begin position="336"/>
        <end position="353"/>
    </location>
</feature>
<dbReference type="SUPFAM" id="SSF82693">
    <property type="entry name" value="Multidrug efflux transporter AcrB pore domain, PN1, PN2, PC1 and PC2 subdomains"/>
    <property type="match status" value="3"/>
</dbReference>
<dbReference type="InterPro" id="IPR027463">
    <property type="entry name" value="AcrB_DN_DC_subdom"/>
</dbReference>
<feature type="transmembrane region" description="Helical" evidence="8">
    <location>
        <begin position="859"/>
        <end position="876"/>
    </location>
</feature>
<dbReference type="Gene3D" id="1.20.1640.10">
    <property type="entry name" value="Multidrug efflux transporter AcrB transmembrane domain"/>
    <property type="match status" value="2"/>
</dbReference>
<evidence type="ECO:0000256" key="1">
    <source>
        <dbReference type="ARBA" id="ARBA00004429"/>
    </source>
</evidence>
<feature type="transmembrane region" description="Helical" evidence="8">
    <location>
        <begin position="906"/>
        <end position="922"/>
    </location>
</feature>
<dbReference type="AlphaFoldDB" id="A0A0U4WQC1"/>
<dbReference type="Proteomes" id="UP000064137">
    <property type="component" value="Chromosome"/>
</dbReference>
<comment type="subcellular location">
    <subcellularLocation>
        <location evidence="1">Cell inner membrane</location>
        <topology evidence="1">Multi-pass membrane protein</topology>
    </subcellularLocation>
</comment>
<dbReference type="Gene3D" id="3.30.70.1430">
    <property type="entry name" value="Multidrug efflux transporter AcrB pore domain"/>
    <property type="match status" value="2"/>
</dbReference>
<keyword evidence="7 8" id="KW-0472">Membrane</keyword>
<dbReference type="SUPFAM" id="SSF82866">
    <property type="entry name" value="Multidrug efflux transporter AcrB transmembrane domain"/>
    <property type="match status" value="2"/>
</dbReference>
<dbReference type="Pfam" id="PF00873">
    <property type="entry name" value="ACR_tran"/>
    <property type="match status" value="1"/>
</dbReference>
<keyword evidence="6 8" id="KW-1133">Transmembrane helix</keyword>
<reference evidence="9 10" key="1">
    <citation type="submission" date="2016-01" db="EMBL/GenBank/DDBJ databases">
        <title>Annotation of Pseudomonas oryzihabitans USDA-ARS-USMARC-56511.</title>
        <authorList>
            <person name="Harhay G.P."/>
            <person name="Harhay D.M."/>
            <person name="Smith T.P.L."/>
            <person name="Bono J.L."/>
            <person name="Heaton M.P."/>
            <person name="Clawson M.L."/>
            <person name="Chitko-Mckown C.G."/>
            <person name="Capik S.F."/>
            <person name="DeDonder K.D."/>
            <person name="Apley M.D."/>
            <person name="Lubbers B.V."/>
            <person name="White B.J."/>
            <person name="Larson R.L."/>
        </authorList>
    </citation>
    <scope>NUCLEOTIDE SEQUENCE [LARGE SCALE GENOMIC DNA]</scope>
    <source>
        <strain evidence="9 10">USDA-ARS-USMARC-56511</strain>
    </source>
</reference>
<feature type="transmembrane region" description="Helical" evidence="8">
    <location>
        <begin position="467"/>
        <end position="490"/>
    </location>
</feature>
<dbReference type="PRINTS" id="PR00702">
    <property type="entry name" value="ACRIFLAVINRP"/>
</dbReference>
<evidence type="ECO:0000256" key="4">
    <source>
        <dbReference type="ARBA" id="ARBA00022519"/>
    </source>
</evidence>
<evidence type="ECO:0000313" key="10">
    <source>
        <dbReference type="Proteomes" id="UP000064137"/>
    </source>
</evidence>
<feature type="transmembrane region" description="Helical" evidence="8">
    <location>
        <begin position="431"/>
        <end position="455"/>
    </location>
</feature>
<feature type="transmembrane region" description="Helical" evidence="8">
    <location>
        <begin position="958"/>
        <end position="975"/>
    </location>
</feature>
<keyword evidence="4" id="KW-0997">Cell inner membrane</keyword>
<dbReference type="InterPro" id="IPR001036">
    <property type="entry name" value="Acrflvin-R"/>
</dbReference>
<dbReference type="PANTHER" id="PTHR32063">
    <property type="match status" value="1"/>
</dbReference>
<dbReference type="SUPFAM" id="SSF82714">
    <property type="entry name" value="Multidrug efflux transporter AcrB TolC docking domain, DN and DC subdomains"/>
    <property type="match status" value="2"/>
</dbReference>
<evidence type="ECO:0000256" key="3">
    <source>
        <dbReference type="ARBA" id="ARBA00022475"/>
    </source>
</evidence>
<proteinExistence type="predicted"/>
<name>A0A0U4WQC1_9PSED</name>
<dbReference type="Gene3D" id="3.30.70.1440">
    <property type="entry name" value="Multidrug efflux transporter AcrB pore domain"/>
    <property type="match status" value="1"/>
</dbReference>
<dbReference type="Gene3D" id="3.30.2090.10">
    <property type="entry name" value="Multidrug efflux transporter AcrB TolC docking domain, DN and DC subdomains"/>
    <property type="match status" value="2"/>
</dbReference>
<evidence type="ECO:0000256" key="8">
    <source>
        <dbReference type="SAM" id="Phobius"/>
    </source>
</evidence>
<dbReference type="OrthoDB" id="9757904at2"/>
<sequence>MNLSAPFIARPVATLLLSLALLLLGAIAFRLLPVAPLPQMDFPTITVSATLSGASPQVMASSVATPLERSLGTIAGISSMTSRSSQGSTQIIIQFDLDKNVNTAAREVQAAINASRNLLPSGMRQMPRYRKVNPSQAPIMVFSLTSKTLSKGELYDLASTVLAQSLSQVNGVGEVQIGGSSLPAVRIELEPRQLEHYGLALDDVRTAINSANQRRPKGAVANDEHNWQIQANDQLFKAADYAPLIIRYQDGAALRLRDVAKVSDAVEDRYNAGFYNDQSAVLLVVNRQANANIIETIAALKARLPALEAIVPASARMEVAMDRSGVIKATLHEAELTLVIAVFLVIGVVWLFLGRLRSAVIPALAVPISLVGTFAVMYVLGFSLNTLSLMALILAAGLVVDDAIVVLENIARHIDNGMAPLKAAYQGTREVGFTLLSMNVSLVAVFVAILFIGGIVEKLFREFSLTLAAAILVSLVVSLTLTPMLCARWLRPHDPTNESRLQRFSERAHRRLVAGYDRTLGWALRHRRLTLLSLIATIALNVVLYVVVPKTFMPQQDTGQLIGFIRGDNALSFQVMQPKIEILRKSLLADPAVDSASGFVGSSGSGSGVNNAVMLIRLKPIAERKLDAQKVIERIRANAPKVPGAQLFLMADQDLRFGGRQQSTSSYEYNLLSGDVQLLQVWQPKVLAALKALPELTAVDGREGSTQQITLQIDREKAKRLGVDMETVAAVLNNSFAQRQISTIYEPLNQYKVVMEINPRYAQDPTVLDQIRVITSRGAQVPLSAFAHYTNSLAEDRVTHDGQFASESINFDLAPNVSLEQATRAVQRAVAAIGLPTDVQGRLGGSANIFASTVSGQPLMILGALVLVYIVLGVLYESYVHPLTILSTLPSAGVGALLAIQVTGGQFSLISMLGLFLLIGVVKKNAIMMVDLALQLERQQGLTPEEGIRQACLLRLRPILMTTMAAILGAVPLLIGNTEGAEMRQPLGLVIVGGLVLSQILTLYTTPVVYLYFERLRRRVNRWRGIRTDAALDTPL</sequence>
<dbReference type="Gene3D" id="3.30.70.1320">
    <property type="entry name" value="Multidrug efflux transporter AcrB pore domain like"/>
    <property type="match status" value="1"/>
</dbReference>
<dbReference type="GO" id="GO:0005886">
    <property type="term" value="C:plasma membrane"/>
    <property type="evidence" value="ECO:0007669"/>
    <property type="project" value="UniProtKB-SubCell"/>
</dbReference>
<dbReference type="PANTHER" id="PTHR32063:SF34">
    <property type="entry name" value="MULTIDRUG RESISTANCE PROTEIN MDTC"/>
    <property type="match status" value="1"/>
</dbReference>
<evidence type="ECO:0000313" key="9">
    <source>
        <dbReference type="EMBL" id="ALZ86844.1"/>
    </source>
</evidence>
<dbReference type="EMBL" id="CP013987">
    <property type="protein sequence ID" value="ALZ86844.1"/>
    <property type="molecule type" value="Genomic_DNA"/>
</dbReference>
<evidence type="ECO:0000256" key="2">
    <source>
        <dbReference type="ARBA" id="ARBA00022448"/>
    </source>
</evidence>
<keyword evidence="2" id="KW-0813">Transport</keyword>
<feature type="transmembrane region" description="Helical" evidence="8">
    <location>
        <begin position="360"/>
        <end position="381"/>
    </location>
</feature>
<dbReference type="RefSeq" id="WP_059316878.1">
    <property type="nucleotide sequence ID" value="NZ_CP013987.1"/>
</dbReference>
<evidence type="ECO:0000256" key="5">
    <source>
        <dbReference type="ARBA" id="ARBA00022692"/>
    </source>
</evidence>
<gene>
    <name evidence="9" type="ORF">APT59_11350</name>
</gene>
<protein>
    <submittedName>
        <fullName evidence="9">Acriflavine resistance protein B</fullName>
    </submittedName>
</protein>
<feature type="transmembrane region" description="Helical" evidence="8">
    <location>
        <begin position="529"/>
        <end position="548"/>
    </location>
</feature>
<evidence type="ECO:0000256" key="7">
    <source>
        <dbReference type="ARBA" id="ARBA00023136"/>
    </source>
</evidence>